<evidence type="ECO:0000313" key="1">
    <source>
        <dbReference type="EMBL" id="KAK7336833.1"/>
    </source>
</evidence>
<dbReference type="EMBL" id="JAYMYQ010000004">
    <property type="protein sequence ID" value="KAK7336833.1"/>
    <property type="molecule type" value="Genomic_DNA"/>
</dbReference>
<comment type="caution">
    <text evidence="1">The sequence shown here is derived from an EMBL/GenBank/DDBJ whole genome shotgun (WGS) entry which is preliminary data.</text>
</comment>
<sequence length="170" mass="18740">MAFTCRSHGLHSGSYGGPGSGAQLHLLLNFPGGRWIPRQDPPKDSFHVISSLLVTHHNKTRVLSLNRPKQVALAYDMDEWASIDSIDYTEVRAPVLGLVCLTAIKSPLNHNSTQRQQRRLKLNVDAGWFGASRTGFGLVVGDENGDTQVAPSHYHQHKMEALTAECMSLQ</sequence>
<dbReference type="Proteomes" id="UP001367508">
    <property type="component" value="Unassembled WGS sequence"/>
</dbReference>
<dbReference type="AlphaFoldDB" id="A0AAN9LNQ5"/>
<evidence type="ECO:0000313" key="2">
    <source>
        <dbReference type="Proteomes" id="UP001367508"/>
    </source>
</evidence>
<proteinExistence type="predicted"/>
<accession>A0AAN9LNQ5</accession>
<gene>
    <name evidence="1" type="ORF">VNO77_17383</name>
</gene>
<keyword evidence="2" id="KW-1185">Reference proteome</keyword>
<organism evidence="1 2">
    <name type="scientific">Canavalia gladiata</name>
    <name type="common">Sword bean</name>
    <name type="synonym">Dolichos gladiatus</name>
    <dbReference type="NCBI Taxonomy" id="3824"/>
    <lineage>
        <taxon>Eukaryota</taxon>
        <taxon>Viridiplantae</taxon>
        <taxon>Streptophyta</taxon>
        <taxon>Embryophyta</taxon>
        <taxon>Tracheophyta</taxon>
        <taxon>Spermatophyta</taxon>
        <taxon>Magnoliopsida</taxon>
        <taxon>eudicotyledons</taxon>
        <taxon>Gunneridae</taxon>
        <taxon>Pentapetalae</taxon>
        <taxon>rosids</taxon>
        <taxon>fabids</taxon>
        <taxon>Fabales</taxon>
        <taxon>Fabaceae</taxon>
        <taxon>Papilionoideae</taxon>
        <taxon>50 kb inversion clade</taxon>
        <taxon>NPAAA clade</taxon>
        <taxon>indigoferoid/millettioid clade</taxon>
        <taxon>Phaseoleae</taxon>
        <taxon>Canavalia</taxon>
    </lineage>
</organism>
<reference evidence="1 2" key="1">
    <citation type="submission" date="2024-01" db="EMBL/GenBank/DDBJ databases">
        <title>The genomes of 5 underutilized Papilionoideae crops provide insights into root nodulation and disease resistanc.</title>
        <authorList>
            <person name="Jiang F."/>
        </authorList>
    </citation>
    <scope>NUCLEOTIDE SEQUENCE [LARGE SCALE GENOMIC DNA]</scope>
    <source>
        <strain evidence="1">LVBAO_FW01</strain>
        <tissue evidence="1">Leaves</tissue>
    </source>
</reference>
<name>A0AAN9LNQ5_CANGL</name>
<protein>
    <submittedName>
        <fullName evidence="1">Uncharacterized protein</fullName>
    </submittedName>
</protein>